<comment type="subunit">
    <text evidence="1">Heterotrimer of A, B and C subunits.</text>
</comment>
<dbReference type="GO" id="GO:0070681">
    <property type="term" value="P:glutaminyl-tRNAGln biosynthesis via transamidation"/>
    <property type="evidence" value="ECO:0007669"/>
    <property type="project" value="TreeGrafter"/>
</dbReference>
<dbReference type="SUPFAM" id="SSF141000">
    <property type="entry name" value="Glu-tRNAGln amidotransferase C subunit"/>
    <property type="match status" value="1"/>
</dbReference>
<dbReference type="Proteomes" id="UP000178377">
    <property type="component" value="Unassembled WGS sequence"/>
</dbReference>
<dbReference type="PANTHER" id="PTHR15004">
    <property type="entry name" value="GLUTAMYL-TRNA(GLN) AMIDOTRANSFERASE SUBUNIT C, MITOCHONDRIAL"/>
    <property type="match status" value="1"/>
</dbReference>
<dbReference type="Gene3D" id="1.10.20.60">
    <property type="entry name" value="Glu-tRNAGln amidotransferase C subunit, N-terminal domain"/>
    <property type="match status" value="1"/>
</dbReference>
<keyword evidence="1" id="KW-0648">Protein biosynthesis</keyword>
<dbReference type="AlphaFoldDB" id="A0A1F5PLW7"/>
<proteinExistence type="inferred from homology"/>
<comment type="catalytic activity">
    <reaction evidence="1">
        <text>L-aspartyl-tRNA(Asn) + L-glutamine + ATP + H2O = L-asparaginyl-tRNA(Asn) + L-glutamate + ADP + phosphate + 2 H(+)</text>
        <dbReference type="Rhea" id="RHEA:14513"/>
        <dbReference type="Rhea" id="RHEA-COMP:9674"/>
        <dbReference type="Rhea" id="RHEA-COMP:9677"/>
        <dbReference type="ChEBI" id="CHEBI:15377"/>
        <dbReference type="ChEBI" id="CHEBI:15378"/>
        <dbReference type="ChEBI" id="CHEBI:29985"/>
        <dbReference type="ChEBI" id="CHEBI:30616"/>
        <dbReference type="ChEBI" id="CHEBI:43474"/>
        <dbReference type="ChEBI" id="CHEBI:58359"/>
        <dbReference type="ChEBI" id="CHEBI:78515"/>
        <dbReference type="ChEBI" id="CHEBI:78516"/>
        <dbReference type="ChEBI" id="CHEBI:456216"/>
    </reaction>
</comment>
<gene>
    <name evidence="1" type="primary">gatC</name>
    <name evidence="2" type="ORF">A2722_00595</name>
</gene>
<dbReference type="PANTHER" id="PTHR15004:SF0">
    <property type="entry name" value="GLUTAMYL-TRNA(GLN) AMIDOTRANSFERASE SUBUNIT C, MITOCHONDRIAL"/>
    <property type="match status" value="1"/>
</dbReference>
<sequence>MNLTLEEIRKIAKLARISLNEGEERKMAQQLSAVIDYFKKLQTVDTSGVDVHLSEGEEGNRLREDEARESGNQEVILSQAPLREDNFIKVKSVL</sequence>
<dbReference type="GO" id="GO:0050567">
    <property type="term" value="F:glutaminyl-tRNA synthase (glutamine-hydrolyzing) activity"/>
    <property type="evidence" value="ECO:0007669"/>
    <property type="project" value="UniProtKB-UniRule"/>
</dbReference>
<keyword evidence="1" id="KW-0547">Nucleotide-binding</keyword>
<keyword evidence="1" id="KW-0067">ATP-binding</keyword>
<evidence type="ECO:0000256" key="1">
    <source>
        <dbReference type="HAMAP-Rule" id="MF_00122"/>
    </source>
</evidence>
<dbReference type="InterPro" id="IPR003837">
    <property type="entry name" value="GatC"/>
</dbReference>
<comment type="similarity">
    <text evidence="1">Belongs to the GatC family.</text>
</comment>
<comment type="catalytic activity">
    <reaction evidence="1">
        <text>L-glutamyl-tRNA(Gln) + L-glutamine + ATP + H2O = L-glutaminyl-tRNA(Gln) + L-glutamate + ADP + phosphate + H(+)</text>
        <dbReference type="Rhea" id="RHEA:17521"/>
        <dbReference type="Rhea" id="RHEA-COMP:9681"/>
        <dbReference type="Rhea" id="RHEA-COMP:9684"/>
        <dbReference type="ChEBI" id="CHEBI:15377"/>
        <dbReference type="ChEBI" id="CHEBI:15378"/>
        <dbReference type="ChEBI" id="CHEBI:29985"/>
        <dbReference type="ChEBI" id="CHEBI:30616"/>
        <dbReference type="ChEBI" id="CHEBI:43474"/>
        <dbReference type="ChEBI" id="CHEBI:58359"/>
        <dbReference type="ChEBI" id="CHEBI:78520"/>
        <dbReference type="ChEBI" id="CHEBI:78521"/>
        <dbReference type="ChEBI" id="CHEBI:456216"/>
    </reaction>
</comment>
<organism evidence="2 3">
    <name type="scientific">Candidatus Doudnabacteria bacterium RIFCSPHIGHO2_01_FULL_50_11</name>
    <dbReference type="NCBI Taxonomy" id="1817828"/>
    <lineage>
        <taxon>Bacteria</taxon>
        <taxon>Candidatus Doudnaibacteriota</taxon>
    </lineage>
</organism>
<dbReference type="STRING" id="1817828.A2722_00595"/>
<dbReference type="NCBIfam" id="TIGR00135">
    <property type="entry name" value="gatC"/>
    <property type="match status" value="1"/>
</dbReference>
<dbReference type="EMBL" id="MFEO01000006">
    <property type="protein sequence ID" value="OGE90906.1"/>
    <property type="molecule type" value="Genomic_DNA"/>
</dbReference>
<reference evidence="2 3" key="1">
    <citation type="journal article" date="2016" name="Nat. Commun.">
        <title>Thousands of microbial genomes shed light on interconnected biogeochemical processes in an aquifer system.</title>
        <authorList>
            <person name="Anantharaman K."/>
            <person name="Brown C.T."/>
            <person name="Hug L.A."/>
            <person name="Sharon I."/>
            <person name="Castelle C.J."/>
            <person name="Probst A.J."/>
            <person name="Thomas B.C."/>
            <person name="Singh A."/>
            <person name="Wilkins M.J."/>
            <person name="Karaoz U."/>
            <person name="Brodie E.L."/>
            <person name="Williams K.H."/>
            <person name="Hubbard S.S."/>
            <person name="Banfield J.F."/>
        </authorList>
    </citation>
    <scope>NUCLEOTIDE SEQUENCE [LARGE SCALE GENOMIC DNA]</scope>
</reference>
<accession>A0A1F5PLW7</accession>
<dbReference type="EC" id="6.3.5.-" evidence="1"/>
<name>A0A1F5PLW7_9BACT</name>
<dbReference type="GO" id="GO:0050566">
    <property type="term" value="F:asparaginyl-tRNA synthase (glutamine-hydrolyzing) activity"/>
    <property type="evidence" value="ECO:0007669"/>
    <property type="project" value="RHEA"/>
</dbReference>
<dbReference type="HAMAP" id="MF_00122">
    <property type="entry name" value="GatC"/>
    <property type="match status" value="1"/>
</dbReference>
<dbReference type="Pfam" id="PF02686">
    <property type="entry name" value="GatC"/>
    <property type="match status" value="1"/>
</dbReference>
<dbReference type="GO" id="GO:0006412">
    <property type="term" value="P:translation"/>
    <property type="evidence" value="ECO:0007669"/>
    <property type="project" value="UniProtKB-UniRule"/>
</dbReference>
<comment type="function">
    <text evidence="1">Allows the formation of correctly charged Asn-tRNA(Asn) or Gln-tRNA(Gln) through the transamidation of misacylated Asp-tRNA(Asn) or Glu-tRNA(Gln) in organisms which lack either or both of asparaginyl-tRNA or glutaminyl-tRNA synthetases. The reaction takes place in the presence of glutamine and ATP through an activated phospho-Asp-tRNA(Asn) or phospho-Glu-tRNA(Gln).</text>
</comment>
<dbReference type="GO" id="GO:0006450">
    <property type="term" value="P:regulation of translational fidelity"/>
    <property type="evidence" value="ECO:0007669"/>
    <property type="project" value="InterPro"/>
</dbReference>
<evidence type="ECO:0000313" key="2">
    <source>
        <dbReference type="EMBL" id="OGE90906.1"/>
    </source>
</evidence>
<dbReference type="GO" id="GO:0005524">
    <property type="term" value="F:ATP binding"/>
    <property type="evidence" value="ECO:0007669"/>
    <property type="project" value="UniProtKB-KW"/>
</dbReference>
<dbReference type="InterPro" id="IPR036113">
    <property type="entry name" value="Asp/Glu-ADT_sf_sub_c"/>
</dbReference>
<comment type="caution">
    <text evidence="2">The sequence shown here is derived from an EMBL/GenBank/DDBJ whole genome shotgun (WGS) entry which is preliminary data.</text>
</comment>
<evidence type="ECO:0000313" key="3">
    <source>
        <dbReference type="Proteomes" id="UP000178377"/>
    </source>
</evidence>
<protein>
    <recommendedName>
        <fullName evidence="1">Aspartyl/glutamyl-tRNA(Asn/Gln) amidotransferase subunit C</fullName>
        <shortName evidence="1">Asp/Glu-ADT subunit C</shortName>
        <ecNumber evidence="1">6.3.5.-</ecNumber>
    </recommendedName>
</protein>
<keyword evidence="1" id="KW-0436">Ligase</keyword>
<dbReference type="GO" id="GO:0030956">
    <property type="term" value="C:glutamyl-tRNA(Gln) amidotransferase complex"/>
    <property type="evidence" value="ECO:0007669"/>
    <property type="project" value="TreeGrafter"/>
</dbReference>